<evidence type="ECO:0000313" key="1">
    <source>
        <dbReference type="EMBL" id="CBY16055.1"/>
    </source>
</evidence>
<dbReference type="AlphaFoldDB" id="E4Y2G5"/>
<proteinExistence type="predicted"/>
<accession>E4Y2G5</accession>
<gene>
    <name evidence="1" type="ORF">GSOID_T00016363001</name>
</gene>
<organism evidence="1">
    <name type="scientific">Oikopleura dioica</name>
    <name type="common">Tunicate</name>
    <dbReference type="NCBI Taxonomy" id="34765"/>
    <lineage>
        <taxon>Eukaryota</taxon>
        <taxon>Metazoa</taxon>
        <taxon>Chordata</taxon>
        <taxon>Tunicata</taxon>
        <taxon>Appendicularia</taxon>
        <taxon>Copelata</taxon>
        <taxon>Oikopleuridae</taxon>
        <taxon>Oikopleura</taxon>
    </lineage>
</organism>
<reference evidence="1" key="1">
    <citation type="journal article" date="2010" name="Science">
        <title>Plasticity of animal genome architecture unmasked by rapid evolution of a pelagic tunicate.</title>
        <authorList>
            <person name="Denoeud F."/>
            <person name="Henriet S."/>
            <person name="Mungpakdee S."/>
            <person name="Aury J.M."/>
            <person name="Da Silva C."/>
            <person name="Brinkmann H."/>
            <person name="Mikhaleva J."/>
            <person name="Olsen L.C."/>
            <person name="Jubin C."/>
            <person name="Canestro C."/>
            <person name="Bouquet J.M."/>
            <person name="Danks G."/>
            <person name="Poulain J."/>
            <person name="Campsteijn C."/>
            <person name="Adamski M."/>
            <person name="Cross I."/>
            <person name="Yadetie F."/>
            <person name="Muffato M."/>
            <person name="Louis A."/>
            <person name="Butcher S."/>
            <person name="Tsagkogeorga G."/>
            <person name="Konrad A."/>
            <person name="Singh S."/>
            <person name="Jensen M.F."/>
            <person name="Cong E.H."/>
            <person name="Eikeseth-Otteraa H."/>
            <person name="Noel B."/>
            <person name="Anthouard V."/>
            <person name="Porcel B.M."/>
            <person name="Kachouri-Lafond R."/>
            <person name="Nishino A."/>
            <person name="Ugolini M."/>
            <person name="Chourrout P."/>
            <person name="Nishida H."/>
            <person name="Aasland R."/>
            <person name="Huzurbazar S."/>
            <person name="Westhof E."/>
            <person name="Delsuc F."/>
            <person name="Lehrach H."/>
            <person name="Reinhardt R."/>
            <person name="Weissenbach J."/>
            <person name="Roy S.W."/>
            <person name="Artiguenave F."/>
            <person name="Postlethwait J.H."/>
            <person name="Manak J.R."/>
            <person name="Thompson E.M."/>
            <person name="Jaillon O."/>
            <person name="Du Pasquier L."/>
            <person name="Boudinot P."/>
            <person name="Liberles D.A."/>
            <person name="Volff J.N."/>
            <person name="Philippe H."/>
            <person name="Lenhard B."/>
            <person name="Roest Crollius H."/>
            <person name="Wincker P."/>
            <person name="Chourrout D."/>
        </authorList>
    </citation>
    <scope>NUCLEOTIDE SEQUENCE [LARGE SCALE GENOMIC DNA]</scope>
</reference>
<evidence type="ECO:0000313" key="2">
    <source>
        <dbReference type="Proteomes" id="UP000001307"/>
    </source>
</evidence>
<dbReference type="InParanoid" id="E4Y2G5"/>
<dbReference type="Proteomes" id="UP000001307">
    <property type="component" value="Unassembled WGS sequence"/>
</dbReference>
<keyword evidence="2" id="KW-1185">Reference proteome</keyword>
<sequence>MSTFSRIKSANLNKAASFIIPLSKTHKNVKTTSRKTSSTETGKTAAWIAVPYWAEVFPGVPVWMPISSERASMDPNENRLRVSLIHSVIAEPQLVKDGLETHNFMLVKQVPDTTSFIGSILK</sequence>
<protein>
    <submittedName>
        <fullName evidence="1">Uncharacterized protein</fullName>
    </submittedName>
</protein>
<name>E4Y2G5_OIKDI</name>
<dbReference type="EMBL" id="FN653838">
    <property type="protein sequence ID" value="CBY16055.1"/>
    <property type="molecule type" value="Genomic_DNA"/>
</dbReference>